<evidence type="ECO:0000256" key="1">
    <source>
        <dbReference type="ARBA" id="ARBA00001933"/>
    </source>
</evidence>
<evidence type="ECO:0000256" key="2">
    <source>
        <dbReference type="ARBA" id="ARBA00008639"/>
    </source>
</evidence>
<dbReference type="RefSeq" id="WP_116678595.1">
    <property type="nucleotide sequence ID" value="NZ_QEKY01000002.1"/>
</dbReference>
<accession>A0A2U1FPM3</accession>
<evidence type="ECO:0000259" key="6">
    <source>
        <dbReference type="Pfam" id="PF00291"/>
    </source>
</evidence>
<protein>
    <submittedName>
        <fullName evidence="7">D-cysteine desulfhydrase</fullName>
    </submittedName>
</protein>
<organism evidence="7 8">
    <name type="scientific">Porphyromonas loveana</name>
    <dbReference type="NCBI Taxonomy" id="1884669"/>
    <lineage>
        <taxon>Bacteria</taxon>
        <taxon>Pseudomonadati</taxon>
        <taxon>Bacteroidota</taxon>
        <taxon>Bacteroidia</taxon>
        <taxon>Bacteroidales</taxon>
        <taxon>Porphyromonadaceae</taxon>
        <taxon>Porphyromonas</taxon>
    </lineage>
</organism>
<dbReference type="PANTHER" id="PTHR43780">
    <property type="entry name" value="1-AMINOCYCLOPROPANE-1-CARBOXYLATE DEAMINASE-RELATED"/>
    <property type="match status" value="1"/>
</dbReference>
<proteinExistence type="inferred from homology"/>
<gene>
    <name evidence="7" type="ORF">C7382_102153</name>
</gene>
<dbReference type="SUPFAM" id="SSF53686">
    <property type="entry name" value="Tryptophan synthase beta subunit-like PLP-dependent enzymes"/>
    <property type="match status" value="1"/>
</dbReference>
<dbReference type="Pfam" id="PF00291">
    <property type="entry name" value="PALP"/>
    <property type="match status" value="1"/>
</dbReference>
<dbReference type="Gene3D" id="3.40.50.1100">
    <property type="match status" value="2"/>
</dbReference>
<dbReference type="PIRSF" id="PIRSF006278">
    <property type="entry name" value="ACCD_DCysDesulf"/>
    <property type="match status" value="1"/>
</dbReference>
<evidence type="ECO:0000256" key="5">
    <source>
        <dbReference type="PIRSR" id="PIRSR006278-2"/>
    </source>
</evidence>
<dbReference type="OrthoDB" id="9801249at2"/>
<dbReference type="InterPro" id="IPR027278">
    <property type="entry name" value="ACCD_DCysDesulf"/>
</dbReference>
<evidence type="ECO:0000313" key="7">
    <source>
        <dbReference type="EMBL" id="PVZ14109.1"/>
    </source>
</evidence>
<name>A0A2U1FPM3_9PORP</name>
<reference evidence="7 8" key="1">
    <citation type="submission" date="2018-04" db="EMBL/GenBank/DDBJ databases">
        <title>Genomic Encyclopedia of Type Strains, Phase IV (KMG-IV): sequencing the most valuable type-strain genomes for metagenomic binning, comparative biology and taxonomic classification.</title>
        <authorList>
            <person name="Goeker M."/>
        </authorList>
    </citation>
    <scope>NUCLEOTIDE SEQUENCE [LARGE SCALE GENOMIC DNA]</scope>
    <source>
        <strain evidence="7 8">DSM 28520</strain>
    </source>
</reference>
<dbReference type="GeneID" id="94550040"/>
<dbReference type="PANTHER" id="PTHR43780:SF2">
    <property type="entry name" value="1-AMINOCYCLOPROPANE-1-CARBOXYLATE DEAMINASE-RELATED"/>
    <property type="match status" value="1"/>
</dbReference>
<dbReference type="Proteomes" id="UP000245462">
    <property type="component" value="Unassembled WGS sequence"/>
</dbReference>
<feature type="domain" description="Tryptophan synthase beta chain-like PALP" evidence="6">
    <location>
        <begin position="22"/>
        <end position="298"/>
    </location>
</feature>
<comment type="cofactor">
    <cofactor evidence="1">
        <name>pyridoxal 5'-phosphate</name>
        <dbReference type="ChEBI" id="CHEBI:597326"/>
    </cofactor>
</comment>
<dbReference type="InterPro" id="IPR036052">
    <property type="entry name" value="TrpB-like_PALP_sf"/>
</dbReference>
<feature type="modified residue" description="N6-(pyridoxal phosphate)lysine" evidence="5">
    <location>
        <position position="34"/>
    </location>
</feature>
<dbReference type="GO" id="GO:0019148">
    <property type="term" value="F:D-cysteine desulfhydrase activity"/>
    <property type="evidence" value="ECO:0007669"/>
    <property type="project" value="TreeGrafter"/>
</dbReference>
<keyword evidence="3 5" id="KW-0663">Pyridoxal phosphate</keyword>
<comment type="similarity">
    <text evidence="2">Belongs to the ACC deaminase/D-cysteine desulfhydrase family.</text>
</comment>
<dbReference type="AlphaFoldDB" id="A0A2U1FPM3"/>
<dbReference type="InterPro" id="IPR001926">
    <property type="entry name" value="TrpB-like_PALP"/>
</dbReference>
<sequence length="305" mass="34386">MNNTFLIHENYTINGQRLKIVRDDIFPFIGGGNKARKAVAYEKFLKEEGYNAIVTCGGVQSNHNRAMALMCAKNRWKCHLCIQGSKERFAEEKGNALLDRLSGAECELINPEDTATAMDRAMEDLRARGYNPFYVIGGGHNLSGGTCFVEAVQELKRQCDEEGWKPDYLFLASGTGSTQAGIQVGLDMVGWGDVKCVGISVARKKEKGIQVIAEFANMLATHYGLEKDYKDRILFNTDYLFGGYENYTDEMKDYLDGIMKQSGLVFDTTYSGKGFWGMMQEIEKCRLWNKKILFWHTGGIMNIMK</sequence>
<evidence type="ECO:0000313" key="8">
    <source>
        <dbReference type="Proteomes" id="UP000245462"/>
    </source>
</evidence>
<keyword evidence="8" id="KW-1185">Reference proteome</keyword>
<feature type="active site" description="Nucleophile" evidence="4">
    <location>
        <position position="61"/>
    </location>
</feature>
<dbReference type="EMBL" id="QEKY01000002">
    <property type="protein sequence ID" value="PVZ14109.1"/>
    <property type="molecule type" value="Genomic_DNA"/>
</dbReference>
<comment type="caution">
    <text evidence="7">The sequence shown here is derived from an EMBL/GenBank/DDBJ whole genome shotgun (WGS) entry which is preliminary data.</text>
</comment>
<evidence type="ECO:0000256" key="3">
    <source>
        <dbReference type="ARBA" id="ARBA00022898"/>
    </source>
</evidence>
<evidence type="ECO:0000256" key="4">
    <source>
        <dbReference type="PIRSR" id="PIRSR006278-1"/>
    </source>
</evidence>